<reference evidence="6" key="1">
    <citation type="submission" date="2014-04" db="EMBL/GenBank/DDBJ databases">
        <title>Evolutionary Origins and Diversification of the Mycorrhizal Mutualists.</title>
        <authorList>
            <consortium name="DOE Joint Genome Institute"/>
            <consortium name="Mycorrhizal Genomics Consortium"/>
            <person name="Kohler A."/>
            <person name="Kuo A."/>
            <person name="Nagy L.G."/>
            <person name="Floudas D."/>
            <person name="Copeland A."/>
            <person name="Barry K.W."/>
            <person name="Cichocki N."/>
            <person name="Veneault-Fourrey C."/>
            <person name="LaButti K."/>
            <person name="Lindquist E.A."/>
            <person name="Lipzen A."/>
            <person name="Lundell T."/>
            <person name="Morin E."/>
            <person name="Murat C."/>
            <person name="Riley R."/>
            <person name="Ohm R."/>
            <person name="Sun H."/>
            <person name="Tunlid A."/>
            <person name="Henrissat B."/>
            <person name="Grigoriev I.V."/>
            <person name="Hibbett D.S."/>
            <person name="Martin F."/>
        </authorList>
    </citation>
    <scope>NUCLEOTIDE SEQUENCE [LARGE SCALE GENOMIC DNA]</scope>
    <source>
        <strain evidence="6">FD-334 SS-4</strain>
    </source>
</reference>
<dbReference type="EMBL" id="KN817585">
    <property type="protein sequence ID" value="KJA18755.1"/>
    <property type="molecule type" value="Genomic_DNA"/>
</dbReference>
<feature type="compositionally biased region" description="Basic and acidic residues" evidence="3">
    <location>
        <begin position="21"/>
        <end position="57"/>
    </location>
</feature>
<protein>
    <recommendedName>
        <fullName evidence="2">SWR1-complex protein 5</fullName>
    </recommendedName>
</protein>
<name>A0A0D2PEZ5_HYPSF</name>
<feature type="region of interest" description="Disordered" evidence="3">
    <location>
        <begin position="1"/>
        <end position="80"/>
    </location>
</feature>
<dbReference type="AlphaFoldDB" id="A0A0D2PEZ5"/>
<dbReference type="GO" id="GO:0000812">
    <property type="term" value="C:Swr1 complex"/>
    <property type="evidence" value="ECO:0007669"/>
    <property type="project" value="TreeGrafter"/>
</dbReference>
<dbReference type="Pfam" id="PF07572">
    <property type="entry name" value="BCNT"/>
    <property type="match status" value="1"/>
</dbReference>
<comment type="similarity">
    <text evidence="1">Belongs to the SWC5 family.</text>
</comment>
<gene>
    <name evidence="5" type="ORF">HYPSUDRAFT_44918</name>
</gene>
<sequence>MSPRKEDVSDSEDDEDYTPLEGKESEDSASEAENHDDFSTATEKPVDEAERKRERDALWSTFQESVRQPEARTEQQTQPPKMVKIERKYLFAGKEVLEVVDVPEDSQDAKKWPLWIDHEKHGPTDLPFSSPEDATDTAVFEKTHEGRSMQKLCVDTTRSTSDPVPPPVPKLQMRRAGPRKSKITLAPLPGSTKAKKMTTLDKSAMDWKSHLQTETVAGSSVADELTANRKSGGYLEKVEFLKRVGERKDETLESLKSSKRRRL</sequence>
<feature type="domain" description="BCNT-C" evidence="4">
    <location>
        <begin position="179"/>
        <end position="262"/>
    </location>
</feature>
<dbReference type="InterPro" id="IPR027124">
    <property type="entry name" value="Swc5/CFDP1/2"/>
</dbReference>
<dbReference type="PANTHER" id="PTHR48407">
    <property type="entry name" value="CRANIOFACIAL DEVELOPMENT PROTEIN 1"/>
    <property type="match status" value="1"/>
</dbReference>
<evidence type="ECO:0000256" key="1">
    <source>
        <dbReference type="ARBA" id="ARBA00010465"/>
    </source>
</evidence>
<dbReference type="Proteomes" id="UP000054270">
    <property type="component" value="Unassembled WGS sequence"/>
</dbReference>
<keyword evidence="6" id="KW-1185">Reference proteome</keyword>
<dbReference type="PROSITE" id="PS51279">
    <property type="entry name" value="BCNT_C"/>
    <property type="match status" value="1"/>
</dbReference>
<proteinExistence type="inferred from homology"/>
<dbReference type="InterPro" id="IPR011421">
    <property type="entry name" value="BCNT-C"/>
</dbReference>
<dbReference type="OrthoDB" id="445677at2759"/>
<organism evidence="5 6">
    <name type="scientific">Hypholoma sublateritium (strain FD-334 SS-4)</name>
    <dbReference type="NCBI Taxonomy" id="945553"/>
    <lineage>
        <taxon>Eukaryota</taxon>
        <taxon>Fungi</taxon>
        <taxon>Dikarya</taxon>
        <taxon>Basidiomycota</taxon>
        <taxon>Agaricomycotina</taxon>
        <taxon>Agaricomycetes</taxon>
        <taxon>Agaricomycetidae</taxon>
        <taxon>Agaricales</taxon>
        <taxon>Agaricineae</taxon>
        <taxon>Strophariaceae</taxon>
        <taxon>Hypholoma</taxon>
    </lineage>
</organism>
<dbReference type="OMA" id="AKKWPLW"/>
<evidence type="ECO:0000313" key="6">
    <source>
        <dbReference type="Proteomes" id="UP000054270"/>
    </source>
</evidence>
<feature type="compositionally biased region" description="Basic residues" evidence="3">
    <location>
        <begin position="172"/>
        <end position="182"/>
    </location>
</feature>
<feature type="region of interest" description="Disordered" evidence="3">
    <location>
        <begin position="122"/>
        <end position="194"/>
    </location>
</feature>
<feature type="compositionally biased region" description="Basic and acidic residues" evidence="3">
    <location>
        <begin position="139"/>
        <end position="148"/>
    </location>
</feature>
<dbReference type="PANTHER" id="PTHR48407:SF1">
    <property type="entry name" value="CRANIOFACIAL DEVELOPMENT PROTEIN 1"/>
    <property type="match status" value="1"/>
</dbReference>
<evidence type="ECO:0000256" key="2">
    <source>
        <dbReference type="ARBA" id="ARBA00019138"/>
    </source>
</evidence>
<accession>A0A0D2PEZ5</accession>
<dbReference type="STRING" id="945553.A0A0D2PEZ5"/>
<evidence type="ECO:0000256" key="3">
    <source>
        <dbReference type="SAM" id="MobiDB-lite"/>
    </source>
</evidence>
<evidence type="ECO:0000313" key="5">
    <source>
        <dbReference type="EMBL" id="KJA18755.1"/>
    </source>
</evidence>
<evidence type="ECO:0000259" key="4">
    <source>
        <dbReference type="PROSITE" id="PS51279"/>
    </source>
</evidence>
<feature type="compositionally biased region" description="Acidic residues" evidence="3">
    <location>
        <begin position="9"/>
        <end position="18"/>
    </location>
</feature>